<comment type="caution">
    <text evidence="2">The sequence shown here is derived from an EMBL/GenBank/DDBJ whole genome shotgun (WGS) entry which is preliminary data.</text>
</comment>
<dbReference type="GO" id="GO:0003677">
    <property type="term" value="F:DNA binding"/>
    <property type="evidence" value="ECO:0007669"/>
    <property type="project" value="InterPro"/>
</dbReference>
<organism evidence="2 3">
    <name type="scientific">Abiotrophia defectiva ATCC 49176</name>
    <dbReference type="NCBI Taxonomy" id="592010"/>
    <lineage>
        <taxon>Bacteria</taxon>
        <taxon>Bacillati</taxon>
        <taxon>Bacillota</taxon>
        <taxon>Bacilli</taxon>
        <taxon>Lactobacillales</taxon>
        <taxon>Aerococcaceae</taxon>
        <taxon>Abiotrophia</taxon>
    </lineage>
</organism>
<protein>
    <recommendedName>
        <fullName evidence="1">HTH LytTR-type domain-containing protein</fullName>
    </recommendedName>
</protein>
<evidence type="ECO:0000259" key="1">
    <source>
        <dbReference type="PROSITE" id="PS50930"/>
    </source>
</evidence>
<dbReference type="OrthoDB" id="2136316at2"/>
<dbReference type="STRING" id="592010.GCWU000182_000380"/>
<dbReference type="Gene3D" id="2.40.50.1020">
    <property type="entry name" value="LytTr DNA-binding domain"/>
    <property type="match status" value="1"/>
</dbReference>
<gene>
    <name evidence="2" type="ORF">GCWU000182_000380</name>
</gene>
<evidence type="ECO:0000313" key="2">
    <source>
        <dbReference type="EMBL" id="ESK66313.1"/>
    </source>
</evidence>
<dbReference type="InterPro" id="IPR007492">
    <property type="entry name" value="LytTR_DNA-bd_dom"/>
</dbReference>
<dbReference type="PROSITE" id="PS50930">
    <property type="entry name" value="HTH_LYTTR"/>
    <property type="match status" value="1"/>
</dbReference>
<keyword evidence="3" id="KW-1185">Reference proteome</keyword>
<dbReference type="EMBL" id="ACIN03000002">
    <property type="protein sequence ID" value="ESK66313.1"/>
    <property type="molecule type" value="Genomic_DNA"/>
</dbReference>
<name>W1Q4X0_ABIDE</name>
<evidence type="ECO:0000313" key="3">
    <source>
        <dbReference type="Proteomes" id="UP000019050"/>
    </source>
</evidence>
<proteinExistence type="predicted"/>
<feature type="domain" description="HTH LytTR-type" evidence="1">
    <location>
        <begin position="1"/>
        <end position="61"/>
    </location>
</feature>
<sequence>MLERLDGRDFVQVSKSALLNINHLHTLEMGFSGNMVALMTHKIKLGVSRKYLPALKQALGMGGI</sequence>
<dbReference type="HOGENOM" id="CLU_2857320_0_0_9"/>
<dbReference type="eggNOG" id="COG3279">
    <property type="taxonomic scope" value="Bacteria"/>
</dbReference>
<dbReference type="AlphaFoldDB" id="W1Q4X0"/>
<accession>W1Q4X0</accession>
<reference evidence="2" key="1">
    <citation type="submission" date="2013-06" db="EMBL/GenBank/DDBJ databases">
        <authorList>
            <person name="Weinstock G."/>
            <person name="Sodergren E."/>
            <person name="Clifton S."/>
            <person name="Fulton L."/>
            <person name="Fulton B."/>
            <person name="Courtney L."/>
            <person name="Fronick C."/>
            <person name="Harrison M."/>
            <person name="Strong C."/>
            <person name="Farmer C."/>
            <person name="Delahaunty K."/>
            <person name="Markovic C."/>
            <person name="Hall O."/>
            <person name="Minx P."/>
            <person name="Tomlinson C."/>
            <person name="Mitreva M."/>
            <person name="Nelson J."/>
            <person name="Hou S."/>
            <person name="Wollam A."/>
            <person name="Pepin K.H."/>
            <person name="Johnson M."/>
            <person name="Bhonagiri V."/>
            <person name="Nash W.E."/>
            <person name="Warren W."/>
            <person name="Chinwalla A."/>
            <person name="Mardis E.R."/>
            <person name="Wilson R.K."/>
        </authorList>
    </citation>
    <scope>NUCLEOTIDE SEQUENCE [LARGE SCALE GENOMIC DNA]</scope>
    <source>
        <strain evidence="2">ATCC 49176</strain>
    </source>
</reference>
<dbReference type="Pfam" id="PF04397">
    <property type="entry name" value="LytTR"/>
    <property type="match status" value="1"/>
</dbReference>
<dbReference type="Proteomes" id="UP000019050">
    <property type="component" value="Unassembled WGS sequence"/>
</dbReference>